<sequence length="102" mass="12029">MKYTIDDLEKDISDIITELAAMRKAKGHDYSGTEDTLDNLREFGTFGVVVRIMDKVKRLKHFFRQGVLEVEDEKIGDTMCDLINYALYLLIMWRQERPRVKK</sequence>
<organism evidence="1">
    <name type="scientific">marine sediment metagenome</name>
    <dbReference type="NCBI Taxonomy" id="412755"/>
    <lineage>
        <taxon>unclassified sequences</taxon>
        <taxon>metagenomes</taxon>
        <taxon>ecological metagenomes</taxon>
    </lineage>
</organism>
<protein>
    <submittedName>
        <fullName evidence="1">Uncharacterized protein</fullName>
    </submittedName>
</protein>
<accession>A0A0F9KQK9</accession>
<dbReference type="EMBL" id="LAZR01008707">
    <property type="protein sequence ID" value="KKM77036.1"/>
    <property type="molecule type" value="Genomic_DNA"/>
</dbReference>
<name>A0A0F9KQK9_9ZZZZ</name>
<gene>
    <name evidence="1" type="ORF">LCGC14_1374040</name>
</gene>
<comment type="caution">
    <text evidence="1">The sequence shown here is derived from an EMBL/GenBank/DDBJ whole genome shotgun (WGS) entry which is preliminary data.</text>
</comment>
<proteinExistence type="predicted"/>
<reference evidence="1" key="1">
    <citation type="journal article" date="2015" name="Nature">
        <title>Complex archaea that bridge the gap between prokaryotes and eukaryotes.</title>
        <authorList>
            <person name="Spang A."/>
            <person name="Saw J.H."/>
            <person name="Jorgensen S.L."/>
            <person name="Zaremba-Niedzwiedzka K."/>
            <person name="Martijn J."/>
            <person name="Lind A.E."/>
            <person name="van Eijk R."/>
            <person name="Schleper C."/>
            <person name="Guy L."/>
            <person name="Ettema T.J."/>
        </authorList>
    </citation>
    <scope>NUCLEOTIDE SEQUENCE</scope>
</reference>
<dbReference type="AlphaFoldDB" id="A0A0F9KQK9"/>
<evidence type="ECO:0000313" key="1">
    <source>
        <dbReference type="EMBL" id="KKM77036.1"/>
    </source>
</evidence>